<dbReference type="Pfam" id="PF07600">
    <property type="entry name" value="DUF1564"/>
    <property type="match status" value="1"/>
</dbReference>
<comment type="caution">
    <text evidence="1">The sequence shown here is derived from an EMBL/GenBank/DDBJ whole genome shotgun (WGS) entry which is preliminary data.</text>
</comment>
<evidence type="ECO:0008006" key="3">
    <source>
        <dbReference type="Google" id="ProtNLM"/>
    </source>
</evidence>
<reference evidence="1 2" key="1">
    <citation type="submission" date="2013-01" db="EMBL/GenBank/DDBJ databases">
        <authorList>
            <person name="Harkins D.M."/>
            <person name="Durkin A.S."/>
            <person name="Brinkac L.M."/>
            <person name="Haft D.H."/>
            <person name="Selengut J.D."/>
            <person name="Sanka R."/>
            <person name="DePew J."/>
            <person name="Purushe J."/>
            <person name="Tulsiani S.M."/>
            <person name="Graham G.C."/>
            <person name="Burns M.-A."/>
            <person name="Dohnt M.F."/>
            <person name="Smythe L.D."/>
            <person name="McKay D.B."/>
            <person name="Craig S.B."/>
            <person name="Vinetz J.M."/>
            <person name="Sutton G.G."/>
            <person name="Nierman W.C."/>
            <person name="Fouts D.E."/>
        </authorList>
    </citation>
    <scope>NUCLEOTIDE SEQUENCE [LARGE SCALE GENOMIC DNA]</scope>
    <source>
        <strain evidence="1 2">LT2156</strain>
    </source>
</reference>
<dbReference type="AlphaFoldDB" id="M6HSM7"/>
<dbReference type="Proteomes" id="UP000012089">
    <property type="component" value="Unassembled WGS sequence"/>
</dbReference>
<evidence type="ECO:0000313" key="1">
    <source>
        <dbReference type="EMBL" id="EMM93931.1"/>
    </source>
</evidence>
<dbReference type="EMBL" id="AFMF02000038">
    <property type="protein sequence ID" value="EMM93931.1"/>
    <property type="molecule type" value="Genomic_DNA"/>
</dbReference>
<proteinExistence type="predicted"/>
<name>M6HSM7_LEPIR</name>
<evidence type="ECO:0000313" key="2">
    <source>
        <dbReference type="Proteomes" id="UP000012089"/>
    </source>
</evidence>
<gene>
    <name evidence="1" type="ORF">LEP1GSC158_4844</name>
</gene>
<organism evidence="1 2">
    <name type="scientific">Leptospira interrogans serovar Zanoni str. LT2156</name>
    <dbReference type="NCBI Taxonomy" id="1001601"/>
    <lineage>
        <taxon>Bacteria</taxon>
        <taxon>Pseudomonadati</taxon>
        <taxon>Spirochaetota</taxon>
        <taxon>Spirochaetia</taxon>
        <taxon>Leptospirales</taxon>
        <taxon>Leptospiraceae</taxon>
        <taxon>Leptospira</taxon>
    </lineage>
</organism>
<dbReference type="InterPro" id="IPR011458">
    <property type="entry name" value="DUF1564"/>
</dbReference>
<accession>M6HSM7</accession>
<protein>
    <recommendedName>
        <fullName evidence="3">PF07600 domain protein</fullName>
    </recommendedName>
</protein>
<sequence length="80" mass="9481">MDILLFDEGQKIESVLIEGVVGTDSLLVPEVYWNRLDLQERKVLRNRLPLLLRKYSKQIASMTRFIIRRVKLNTIWVLVK</sequence>